<evidence type="ECO:0000313" key="3">
    <source>
        <dbReference type="EMBL" id="KAH0598189.1"/>
    </source>
</evidence>
<sequence>MATSASLAAACHLQILTNPRDNSQDGVDIVLVPGIGTTSPENWPFANQEWLASLPGSGAGARILTFQYASPFVGTMPSWESLLMTGYDLLQKLGDTRSQSDSDLTAKPIIIVCHSLGGIIVKQALCVANKQFNRYGSIVNAIAGVIFLSTPHRYGDKTTCFIRFRDILETTTGKNLKIPNENIEQEGAILLDLADRFEGISFRTPILSVYELRESKNSSTPLRPKYQVLVNREACSTYAPMETVIGLNLNHNDTCIFTKSVGGEGLPKFNRFVYETLIDAVRLVALRLEDPLEEYQYATMSAYSPTMSELPLQVEQLELTEWPSNKATDWPSNRATEGTSLSGFELVYPTKPNTEIRRFLHLPCFLLNTQSANQDFCGREDILERLAGELLPSKDIVTGSSTALRQFALCGFGGIGKTEIAREFSRRHRASFDAVFWVVADEIAKLDQQYQQISLTLGLEDPSECKSQVVSREIVKGWLSNSRKHLLASDDIVQPGQASSEATWLLIFDNADDPMILADYWPQGTGSILITSRDPLAKSIFTRRPSGLDLGPLSQQDSMTLFSQLTNIFNEPEDNTARQISDALGGVPLAISQMAGIIRRQDLTLSEFLELYADHEEHANLYETKFDTNLVTYRHSLSTVWALEKLKPQARQLLELVSFLDPDVIGEDLLMEVSANLFSEGAQFKKSSYIEARADLLQSSLVQRDKKKQQLTVHRIVQDAVIATMDATKKRLIFDQVVRMLWANWPAAMPKPSKEPELPLPKSTGGRLHVARWPPCAAIYPHILRTHQLWSAITNVPEATSLLFAKLLNEAAWYQKERGRTKQFDGFFETAHSICDASTHADRDSLLADIHFCLGAIAMDASDFDTSRIHKERSLDLVSKICRELGVADERLYLAYAERGISRIQDRRYEEGEADLKEALQIRKCLGNYIPRSGEVNLSWALLAQGKFEECSTLLLDSLAGREKALGKEDRESVRTGLIFYALGNLGAAQNQWDESFDYHQRAWRHMRATVGDRDFYTASVAHKIAEHFLRLGRSEEAIAMINEALDIWSVDPSAHKNEIARTTFMKGKLFEATGKTQKASIALRVACRLRKEITKDDRDVTSLTMCDFDELVAFWAR</sequence>
<dbReference type="Pfam" id="PF13374">
    <property type="entry name" value="TPR_10"/>
    <property type="match status" value="1"/>
</dbReference>
<protein>
    <recommendedName>
        <fullName evidence="5">Tetratricopeptide repeat domain-containing protein</fullName>
    </recommendedName>
</protein>
<dbReference type="EMBL" id="JACEFI010000005">
    <property type="protein sequence ID" value="KAH0598189.1"/>
    <property type="molecule type" value="Genomic_DNA"/>
</dbReference>
<dbReference type="Gene3D" id="3.40.50.1820">
    <property type="entry name" value="alpha/beta hydrolase"/>
    <property type="match status" value="1"/>
</dbReference>
<evidence type="ECO:0000259" key="1">
    <source>
        <dbReference type="Pfam" id="PF00931"/>
    </source>
</evidence>
<reference evidence="3 4" key="1">
    <citation type="submission" date="2020-07" db="EMBL/GenBank/DDBJ databases">
        <title>Metarhizium humberi genome.</title>
        <authorList>
            <person name="Lysoe E."/>
        </authorList>
    </citation>
    <scope>NUCLEOTIDE SEQUENCE [LARGE SCALE GENOMIC DNA]</scope>
    <source>
        <strain evidence="3 4">ESALQ1638</strain>
    </source>
</reference>
<dbReference type="SUPFAM" id="SSF52540">
    <property type="entry name" value="P-loop containing nucleoside triphosphate hydrolases"/>
    <property type="match status" value="1"/>
</dbReference>
<dbReference type="InterPro" id="IPR011990">
    <property type="entry name" value="TPR-like_helical_dom_sf"/>
</dbReference>
<evidence type="ECO:0008006" key="5">
    <source>
        <dbReference type="Google" id="ProtNLM"/>
    </source>
</evidence>
<dbReference type="PANTHER" id="PTHR35205:SF1">
    <property type="entry name" value="ZU5 DOMAIN-CONTAINING PROTEIN"/>
    <property type="match status" value="1"/>
</dbReference>
<name>A0A9P8S9C3_9HYPO</name>
<dbReference type="AlphaFoldDB" id="A0A9P8S9C3"/>
<dbReference type="SUPFAM" id="SSF53474">
    <property type="entry name" value="alpha/beta-Hydrolases"/>
    <property type="match status" value="1"/>
</dbReference>
<dbReference type="SUPFAM" id="SSF48452">
    <property type="entry name" value="TPR-like"/>
    <property type="match status" value="2"/>
</dbReference>
<evidence type="ECO:0000259" key="2">
    <source>
        <dbReference type="Pfam" id="PF25000"/>
    </source>
</evidence>
<comment type="caution">
    <text evidence="3">The sequence shown here is derived from an EMBL/GenBank/DDBJ whole genome shotgun (WGS) entry which is preliminary data.</text>
</comment>
<dbReference type="Pfam" id="PF25000">
    <property type="entry name" value="DUF7779"/>
    <property type="match status" value="1"/>
</dbReference>
<dbReference type="GO" id="GO:0043531">
    <property type="term" value="F:ADP binding"/>
    <property type="evidence" value="ECO:0007669"/>
    <property type="project" value="InterPro"/>
</dbReference>
<dbReference type="Pfam" id="PF00931">
    <property type="entry name" value="NB-ARC"/>
    <property type="match status" value="1"/>
</dbReference>
<feature type="domain" description="DUF7779" evidence="2">
    <location>
        <begin position="641"/>
        <end position="729"/>
    </location>
</feature>
<keyword evidence="4" id="KW-1185">Reference proteome</keyword>
<dbReference type="InterPro" id="IPR056681">
    <property type="entry name" value="DUF7779"/>
</dbReference>
<dbReference type="InterPro" id="IPR029058">
    <property type="entry name" value="AB_hydrolase_fold"/>
</dbReference>
<dbReference type="InterPro" id="IPR002182">
    <property type="entry name" value="NB-ARC"/>
</dbReference>
<dbReference type="PANTHER" id="PTHR35205">
    <property type="entry name" value="NB-ARC AND TPR DOMAIN PROTEIN"/>
    <property type="match status" value="1"/>
</dbReference>
<dbReference type="Proteomes" id="UP000764110">
    <property type="component" value="Unassembled WGS sequence"/>
</dbReference>
<accession>A0A9P8S9C3</accession>
<dbReference type="Gene3D" id="3.40.50.300">
    <property type="entry name" value="P-loop containing nucleotide triphosphate hydrolases"/>
    <property type="match status" value="1"/>
</dbReference>
<dbReference type="Pfam" id="PF13424">
    <property type="entry name" value="TPR_12"/>
    <property type="match status" value="1"/>
</dbReference>
<organism evidence="3 4">
    <name type="scientific">Metarhizium humberi</name>
    <dbReference type="NCBI Taxonomy" id="2596975"/>
    <lineage>
        <taxon>Eukaryota</taxon>
        <taxon>Fungi</taxon>
        <taxon>Dikarya</taxon>
        <taxon>Ascomycota</taxon>
        <taxon>Pezizomycotina</taxon>
        <taxon>Sordariomycetes</taxon>
        <taxon>Hypocreomycetidae</taxon>
        <taxon>Hypocreales</taxon>
        <taxon>Clavicipitaceae</taxon>
        <taxon>Metarhizium</taxon>
    </lineage>
</organism>
<dbReference type="Gene3D" id="1.25.40.10">
    <property type="entry name" value="Tetratricopeptide repeat domain"/>
    <property type="match status" value="1"/>
</dbReference>
<feature type="domain" description="NB-ARC" evidence="1">
    <location>
        <begin position="406"/>
        <end position="495"/>
    </location>
</feature>
<dbReference type="InterPro" id="IPR027417">
    <property type="entry name" value="P-loop_NTPase"/>
</dbReference>
<evidence type="ECO:0000313" key="4">
    <source>
        <dbReference type="Proteomes" id="UP000764110"/>
    </source>
</evidence>
<gene>
    <name evidence="3" type="ORF">MHUMG1_03482</name>
</gene>
<proteinExistence type="predicted"/>